<evidence type="ECO:0000313" key="3">
    <source>
        <dbReference type="Proteomes" id="UP000077552"/>
    </source>
</evidence>
<keyword evidence="1" id="KW-0812">Transmembrane</keyword>
<dbReference type="RefSeq" id="WP_068762949.1">
    <property type="nucleotide sequence ID" value="NZ_LXIE01000049.1"/>
</dbReference>
<evidence type="ECO:0000313" key="2">
    <source>
        <dbReference type="EMBL" id="OAD90252.1"/>
    </source>
</evidence>
<keyword evidence="1" id="KW-1133">Transmembrane helix</keyword>
<dbReference type="STRING" id="1385699.A7A78_06815"/>
<comment type="caution">
    <text evidence="2">The sequence shown here is derived from an EMBL/GenBank/DDBJ whole genome shotgun (WGS) entry which is preliminary data.</text>
</comment>
<gene>
    <name evidence="2" type="ORF">A7A78_06815</name>
</gene>
<proteinExistence type="predicted"/>
<protein>
    <submittedName>
        <fullName evidence="2">Uncharacterized protein</fullName>
    </submittedName>
</protein>
<evidence type="ECO:0000256" key="1">
    <source>
        <dbReference type="SAM" id="Phobius"/>
    </source>
</evidence>
<dbReference type="AlphaFoldDB" id="A0A1A9LC52"/>
<sequence length="74" mass="8775">MKFSAINFLIATTFLLLTVFLFTALDFPFNWIFYLTVLGQAFLIFTVFKVLKDNYTTTKTFKDFYEDHPIGREE</sequence>
<dbReference type="OrthoDB" id="1367298at2"/>
<name>A0A1A9LC52_9FLAO</name>
<accession>A0A1A9LC52</accession>
<dbReference type="EMBL" id="LXIE01000049">
    <property type="protein sequence ID" value="OAD90252.1"/>
    <property type="molecule type" value="Genomic_DNA"/>
</dbReference>
<organism evidence="2 3">
    <name type="scientific">Aequorivita soesokkakensis</name>
    <dbReference type="NCBI Taxonomy" id="1385699"/>
    <lineage>
        <taxon>Bacteria</taxon>
        <taxon>Pseudomonadati</taxon>
        <taxon>Bacteroidota</taxon>
        <taxon>Flavobacteriia</taxon>
        <taxon>Flavobacteriales</taxon>
        <taxon>Flavobacteriaceae</taxon>
        <taxon>Aequorivita</taxon>
    </lineage>
</organism>
<keyword evidence="3" id="KW-1185">Reference proteome</keyword>
<reference evidence="2 3" key="1">
    <citation type="submission" date="2016-05" db="EMBL/GenBank/DDBJ databases">
        <title>Genome sequencing of Vitellibacter soesokkakensis RSSK-12.</title>
        <authorList>
            <person name="Thevarajoo S."/>
            <person name="Selvaratnam C."/>
            <person name="Goh K.M."/>
            <person name="Chan K.-G."/>
            <person name="Chong C.S."/>
        </authorList>
    </citation>
    <scope>NUCLEOTIDE SEQUENCE [LARGE SCALE GENOMIC DNA]</scope>
    <source>
        <strain evidence="2 3">RSSK-12</strain>
    </source>
</reference>
<keyword evidence="1" id="KW-0472">Membrane</keyword>
<feature type="transmembrane region" description="Helical" evidence="1">
    <location>
        <begin position="31"/>
        <end position="51"/>
    </location>
</feature>
<dbReference type="Proteomes" id="UP000077552">
    <property type="component" value="Unassembled WGS sequence"/>
</dbReference>
<feature type="transmembrane region" description="Helical" evidence="1">
    <location>
        <begin position="7"/>
        <end position="25"/>
    </location>
</feature>